<dbReference type="InterPro" id="IPR001610">
    <property type="entry name" value="PAC"/>
</dbReference>
<keyword evidence="8" id="KW-0547">Nucleotide-binding</keyword>
<feature type="transmembrane region" description="Helical" evidence="15">
    <location>
        <begin position="15"/>
        <end position="37"/>
    </location>
</feature>
<dbReference type="InterPro" id="IPR003594">
    <property type="entry name" value="HATPase_dom"/>
</dbReference>
<dbReference type="InterPro" id="IPR029151">
    <property type="entry name" value="Sensor-like_sf"/>
</dbReference>
<keyword evidence="11 15" id="KW-1133">Transmembrane helix</keyword>
<proteinExistence type="predicted"/>
<dbReference type="PANTHER" id="PTHR24421:SF10">
    <property type="entry name" value="NITRATE_NITRITE SENSOR PROTEIN NARQ"/>
    <property type="match status" value="1"/>
</dbReference>
<dbReference type="SUPFAM" id="SSF103190">
    <property type="entry name" value="Sensory domain-like"/>
    <property type="match status" value="1"/>
</dbReference>
<dbReference type="InterPro" id="IPR000014">
    <property type="entry name" value="PAS"/>
</dbReference>
<dbReference type="NCBIfam" id="TIGR00229">
    <property type="entry name" value="sensory_box"/>
    <property type="match status" value="2"/>
</dbReference>
<dbReference type="SMART" id="SM00086">
    <property type="entry name" value="PAC"/>
    <property type="match status" value="2"/>
</dbReference>
<protein>
    <recommendedName>
        <fullName evidence="3">histidine kinase</fullName>
        <ecNumber evidence="3">2.7.13.3</ecNumber>
    </recommendedName>
</protein>
<evidence type="ECO:0000256" key="8">
    <source>
        <dbReference type="ARBA" id="ARBA00022741"/>
    </source>
</evidence>
<dbReference type="InterPro" id="IPR036890">
    <property type="entry name" value="HATPase_C_sf"/>
</dbReference>
<evidence type="ECO:0000256" key="2">
    <source>
        <dbReference type="ARBA" id="ARBA00004651"/>
    </source>
</evidence>
<feature type="domain" description="PAC" evidence="18">
    <location>
        <begin position="420"/>
        <end position="472"/>
    </location>
</feature>
<feature type="coiled-coil region" evidence="14">
    <location>
        <begin position="463"/>
        <end position="490"/>
    </location>
</feature>
<dbReference type="EMBL" id="FNIN01000003">
    <property type="protein sequence ID" value="SDN57718.1"/>
    <property type="molecule type" value="Genomic_DNA"/>
</dbReference>
<evidence type="ECO:0000256" key="7">
    <source>
        <dbReference type="ARBA" id="ARBA00022692"/>
    </source>
</evidence>
<dbReference type="InterPro" id="IPR050482">
    <property type="entry name" value="Sensor_HK_TwoCompSys"/>
</dbReference>
<keyword evidence="20" id="KW-1185">Reference proteome</keyword>
<dbReference type="PROSITE" id="PS50113">
    <property type="entry name" value="PAC"/>
    <property type="match status" value="2"/>
</dbReference>
<evidence type="ECO:0000256" key="5">
    <source>
        <dbReference type="ARBA" id="ARBA00022553"/>
    </source>
</evidence>
<keyword evidence="13 15" id="KW-0472">Membrane</keyword>
<dbReference type="InterPro" id="IPR033479">
    <property type="entry name" value="dCache_1"/>
</dbReference>
<comment type="catalytic activity">
    <reaction evidence="1">
        <text>ATP + protein L-histidine = ADP + protein N-phospho-L-histidine.</text>
        <dbReference type="EC" id="2.7.13.3"/>
    </reaction>
</comment>
<dbReference type="PROSITE" id="PS50109">
    <property type="entry name" value="HIS_KIN"/>
    <property type="match status" value="1"/>
</dbReference>
<dbReference type="CDD" id="cd16917">
    <property type="entry name" value="HATPase_UhpB-NarQ-NarX-like"/>
    <property type="match status" value="1"/>
</dbReference>
<dbReference type="Pfam" id="PF08448">
    <property type="entry name" value="PAS_4"/>
    <property type="match status" value="1"/>
</dbReference>
<evidence type="ECO:0000256" key="4">
    <source>
        <dbReference type="ARBA" id="ARBA00022475"/>
    </source>
</evidence>
<evidence type="ECO:0000256" key="13">
    <source>
        <dbReference type="ARBA" id="ARBA00023136"/>
    </source>
</evidence>
<evidence type="ECO:0000259" key="16">
    <source>
        <dbReference type="PROSITE" id="PS50109"/>
    </source>
</evidence>
<dbReference type="Pfam" id="PF02743">
    <property type="entry name" value="dCache_1"/>
    <property type="match status" value="1"/>
</dbReference>
<dbReference type="InterPro" id="IPR005467">
    <property type="entry name" value="His_kinase_dom"/>
</dbReference>
<accession>A0A1H0CIJ1</accession>
<dbReference type="EC" id="2.7.13.3" evidence="3"/>
<dbReference type="GO" id="GO:0005886">
    <property type="term" value="C:plasma membrane"/>
    <property type="evidence" value="ECO:0007669"/>
    <property type="project" value="UniProtKB-SubCell"/>
</dbReference>
<dbReference type="GO" id="GO:0046983">
    <property type="term" value="F:protein dimerization activity"/>
    <property type="evidence" value="ECO:0007669"/>
    <property type="project" value="InterPro"/>
</dbReference>
<gene>
    <name evidence="19" type="ORF">SAMN04488516_10364</name>
</gene>
<evidence type="ECO:0000256" key="9">
    <source>
        <dbReference type="ARBA" id="ARBA00022777"/>
    </source>
</evidence>
<keyword evidence="14" id="KW-0175">Coiled coil</keyword>
<evidence type="ECO:0000313" key="19">
    <source>
        <dbReference type="EMBL" id="SDN57718.1"/>
    </source>
</evidence>
<keyword evidence="10" id="KW-0067">ATP-binding</keyword>
<dbReference type="SUPFAM" id="SSF55785">
    <property type="entry name" value="PYP-like sensor domain (PAS domain)"/>
    <property type="match status" value="2"/>
</dbReference>
<dbReference type="Pfam" id="PF07730">
    <property type="entry name" value="HisKA_3"/>
    <property type="match status" value="1"/>
</dbReference>
<evidence type="ECO:0000256" key="14">
    <source>
        <dbReference type="SAM" id="Coils"/>
    </source>
</evidence>
<dbReference type="OrthoDB" id="6231at2"/>
<keyword evidence="9" id="KW-0418">Kinase</keyword>
<dbReference type="InterPro" id="IPR000700">
    <property type="entry name" value="PAS-assoc_C"/>
</dbReference>
<evidence type="ECO:0000256" key="12">
    <source>
        <dbReference type="ARBA" id="ARBA00023012"/>
    </source>
</evidence>
<evidence type="ECO:0000256" key="10">
    <source>
        <dbReference type="ARBA" id="ARBA00022840"/>
    </source>
</evidence>
<dbReference type="Proteomes" id="UP000199602">
    <property type="component" value="Unassembled WGS sequence"/>
</dbReference>
<evidence type="ECO:0000256" key="3">
    <source>
        <dbReference type="ARBA" id="ARBA00012438"/>
    </source>
</evidence>
<dbReference type="CDD" id="cd00130">
    <property type="entry name" value="PAS"/>
    <property type="match status" value="1"/>
</dbReference>
<organism evidence="19 20">
    <name type="scientific">Desulfonauticus submarinus</name>
    <dbReference type="NCBI Taxonomy" id="206665"/>
    <lineage>
        <taxon>Bacteria</taxon>
        <taxon>Pseudomonadati</taxon>
        <taxon>Thermodesulfobacteriota</taxon>
        <taxon>Desulfovibrionia</taxon>
        <taxon>Desulfovibrionales</taxon>
        <taxon>Desulfonauticaceae</taxon>
        <taxon>Desulfonauticus</taxon>
    </lineage>
</organism>
<dbReference type="RefSeq" id="WP_092064153.1">
    <property type="nucleotide sequence ID" value="NZ_FNIN01000003.1"/>
</dbReference>
<dbReference type="SMART" id="SM00387">
    <property type="entry name" value="HATPase_c"/>
    <property type="match status" value="1"/>
</dbReference>
<dbReference type="InterPro" id="IPR013656">
    <property type="entry name" value="PAS_4"/>
</dbReference>
<dbReference type="SMART" id="SM00091">
    <property type="entry name" value="PAS"/>
    <property type="match status" value="2"/>
</dbReference>
<dbReference type="Gene3D" id="3.30.450.20">
    <property type="entry name" value="PAS domain"/>
    <property type="match status" value="4"/>
</dbReference>
<dbReference type="Gene3D" id="3.30.565.10">
    <property type="entry name" value="Histidine kinase-like ATPase, C-terminal domain"/>
    <property type="match status" value="1"/>
</dbReference>
<dbReference type="Gene3D" id="1.20.5.1930">
    <property type="match status" value="1"/>
</dbReference>
<evidence type="ECO:0000256" key="11">
    <source>
        <dbReference type="ARBA" id="ARBA00022989"/>
    </source>
</evidence>
<dbReference type="PROSITE" id="PS50112">
    <property type="entry name" value="PAS"/>
    <property type="match status" value="1"/>
</dbReference>
<keyword evidence="6" id="KW-0808">Transferase</keyword>
<dbReference type="Pfam" id="PF02518">
    <property type="entry name" value="HATPase_c"/>
    <property type="match status" value="1"/>
</dbReference>
<evidence type="ECO:0000256" key="15">
    <source>
        <dbReference type="SAM" id="Phobius"/>
    </source>
</evidence>
<keyword evidence="12" id="KW-0902">Two-component regulatory system</keyword>
<reference evidence="19 20" key="1">
    <citation type="submission" date="2016-10" db="EMBL/GenBank/DDBJ databases">
        <authorList>
            <person name="de Groot N.N."/>
        </authorList>
    </citation>
    <scope>NUCLEOTIDE SEQUENCE [LARGE SCALE GENOMIC DNA]</scope>
    <source>
        <strain evidence="19 20">DSM 15269</strain>
    </source>
</reference>
<evidence type="ECO:0000313" key="20">
    <source>
        <dbReference type="Proteomes" id="UP000199602"/>
    </source>
</evidence>
<dbReference type="GO" id="GO:0005524">
    <property type="term" value="F:ATP binding"/>
    <property type="evidence" value="ECO:0007669"/>
    <property type="project" value="UniProtKB-KW"/>
</dbReference>
<feature type="coiled-coil region" evidence="14">
    <location>
        <begin position="599"/>
        <end position="626"/>
    </location>
</feature>
<sequence length="823" mass="95284">MPTQQNYSDYSKIKFVIFTLSILTFIFAAIGGSIYYFKVRNSLLKETRQRCITTVDNVNQNISLFLRKYKLAVKTLSNLEEIKIFFINPSHNNLKKINYILDVFSTSFQTEACYLMDIHGNTIASSNRHTKHNFVGKNFSFRPYFKQAMQGKLCVYPALGTTSHKRGVYFSAPIYGKTLSHPIGVAVIKTPIEYLESSFLARFPGIFFFIDPNGIIFISNKSKWLFHSITPLDAKTIQKLKASRQMGDGPWPYSGFKFLKDKAWDKSSKEYLVFKKEISFFPGWNIFYLLEMKYILKNLHKPIIEIGGPVILIIMFLIGILVYFLSKIAHKELKKRELVEKQLRISENKYRSIYHKTPAMLHSIDRNYRLLRVSDFWLEATGYSREEVIGKKLTEFFTPSSKKRAEQRILPIFFKKGFLKNFHYQFVKKNGEVMDILLSCYGIRNEHGEVVETLAISVDVTERLKEQKQLREAKKKLSQYSRQLEELVKQRSMEIDAILRYTPSIIYLKDKQLRYKLVNPGFEKLFQVSNEWIQGKKDEEVLPKEIAIQFEKNDKKALQQKKYIRSKEIININKHSYTFWSIKSPICTDNGEVTGVVGISTDITELEKTQKKLKQLSKNIIKNQEIERARIAKELHDELGQILTVLNMDAHWLEKKLKKIDDQAASRAKLMQQLIDKTIDEVRNLAFQLRPSTLDHLGLIEALESLLSDFEKRTNIVYTFTKSRIPELDDTTTTAIYRIVQEAITNAIRHAAAQKIDISVSYNDTHLQIRIKDNGKGFDTKSNKKFSGFGIVGMKERAELIGGKVVIISKPNKGTEVICTIPV</sequence>
<evidence type="ECO:0000256" key="6">
    <source>
        <dbReference type="ARBA" id="ARBA00022679"/>
    </source>
</evidence>
<evidence type="ECO:0000259" key="18">
    <source>
        <dbReference type="PROSITE" id="PS50113"/>
    </source>
</evidence>
<keyword evidence="5" id="KW-0597">Phosphoprotein</keyword>
<feature type="domain" description="Histidine kinase" evidence="16">
    <location>
        <begin position="630"/>
        <end position="823"/>
    </location>
</feature>
<dbReference type="AlphaFoldDB" id="A0A1H0CIJ1"/>
<keyword evidence="7 15" id="KW-0812">Transmembrane</keyword>
<evidence type="ECO:0000259" key="17">
    <source>
        <dbReference type="PROSITE" id="PS50112"/>
    </source>
</evidence>
<feature type="transmembrane region" description="Helical" evidence="15">
    <location>
        <begin position="303"/>
        <end position="325"/>
    </location>
</feature>
<dbReference type="GO" id="GO:0000155">
    <property type="term" value="F:phosphorelay sensor kinase activity"/>
    <property type="evidence" value="ECO:0007669"/>
    <property type="project" value="InterPro"/>
</dbReference>
<dbReference type="SUPFAM" id="SSF55874">
    <property type="entry name" value="ATPase domain of HSP90 chaperone/DNA topoisomerase II/histidine kinase"/>
    <property type="match status" value="1"/>
</dbReference>
<evidence type="ECO:0000256" key="1">
    <source>
        <dbReference type="ARBA" id="ARBA00000085"/>
    </source>
</evidence>
<name>A0A1H0CIJ1_9BACT</name>
<dbReference type="STRING" id="206665.SAMN04488516_10364"/>
<dbReference type="PANTHER" id="PTHR24421">
    <property type="entry name" value="NITRATE/NITRITE SENSOR PROTEIN NARX-RELATED"/>
    <property type="match status" value="1"/>
</dbReference>
<dbReference type="InterPro" id="IPR035965">
    <property type="entry name" value="PAS-like_dom_sf"/>
</dbReference>
<feature type="domain" description="PAC" evidence="18">
    <location>
        <begin position="565"/>
        <end position="615"/>
    </location>
</feature>
<dbReference type="Pfam" id="PF13426">
    <property type="entry name" value="PAS_9"/>
    <property type="match status" value="1"/>
</dbReference>
<keyword evidence="4" id="KW-1003">Cell membrane</keyword>
<comment type="subcellular location">
    <subcellularLocation>
        <location evidence="2">Cell membrane</location>
        <topology evidence="2">Multi-pass membrane protein</topology>
    </subcellularLocation>
</comment>
<feature type="domain" description="PAS" evidence="17">
    <location>
        <begin position="346"/>
        <end position="417"/>
    </location>
</feature>
<dbReference type="InterPro" id="IPR011712">
    <property type="entry name" value="Sig_transdc_His_kin_sub3_dim/P"/>
</dbReference>